<proteinExistence type="predicted"/>
<accession>A0ABW9JVH7</accession>
<evidence type="ECO:0000313" key="2">
    <source>
        <dbReference type="Proteomes" id="UP001632339"/>
    </source>
</evidence>
<keyword evidence="2" id="KW-1185">Reference proteome</keyword>
<dbReference type="Proteomes" id="UP001632339">
    <property type="component" value="Unassembled WGS sequence"/>
</dbReference>
<organism evidence="1 2">
    <name type="scientific">Acinetobacter albensis</name>
    <dbReference type="NCBI Taxonomy" id="1673609"/>
    <lineage>
        <taxon>Bacteria</taxon>
        <taxon>Pseudomonadati</taxon>
        <taxon>Pseudomonadota</taxon>
        <taxon>Gammaproteobacteria</taxon>
        <taxon>Moraxellales</taxon>
        <taxon>Moraxellaceae</taxon>
        <taxon>Acinetobacter</taxon>
    </lineage>
</organism>
<name>A0ABW9JVH7_9GAMM</name>
<dbReference type="EMBL" id="JBJXCW010000017">
    <property type="protein sequence ID" value="MFN0298495.1"/>
    <property type="molecule type" value="Genomic_DNA"/>
</dbReference>
<evidence type="ECO:0000313" key="1">
    <source>
        <dbReference type="EMBL" id="MFN0298495.1"/>
    </source>
</evidence>
<reference evidence="1 2" key="1">
    <citation type="submission" date="2024-12" db="EMBL/GenBank/DDBJ databases">
        <title>C001-4G Acinetobacter sp. assembled genome.</title>
        <authorList>
            <person name="D'Arcy K."/>
            <person name="Kingdon A.D.H."/>
            <person name="Breen A."/>
            <person name="Mckeown C."/>
            <person name="Allman E."/>
            <person name="Sharma P."/>
            <person name="Mcleman A."/>
            <person name="Roberts A.P."/>
        </authorList>
    </citation>
    <scope>NUCLEOTIDE SEQUENCE [LARGE SCALE GENOMIC DNA]</scope>
    <source>
        <strain evidence="1 2">C1-4G</strain>
    </source>
</reference>
<dbReference type="RefSeq" id="WP_409140780.1">
    <property type="nucleotide sequence ID" value="NZ_JBJXCW010000017.1"/>
</dbReference>
<comment type="caution">
    <text evidence="1">The sequence shown here is derived from an EMBL/GenBank/DDBJ whole genome shotgun (WGS) entry which is preliminary data.</text>
</comment>
<protein>
    <submittedName>
        <fullName evidence="1">Uncharacterized protein</fullName>
    </submittedName>
</protein>
<gene>
    <name evidence="1" type="ORF">ACKVE0_13330</name>
</gene>
<sequence length="338" mass="38702">MSKDIITTYHTLIAEVLPLSDGGATALVNFKIIDFFKELVGWGYENKPYAYASSAFYGRLAKIEVDDINNRIDILFRHTDLDDDQYLVSDVHTQLDRQIPRNVTEGTLNQSHIVIKIDPSKPTIANFGMEYYTGITPLVFMNTLNYLIRTARSDKVLSTYFFGNHPTDTYKVTRDGYVAGQPKPLGFRLKFSYQNDFFYDLLDAFNNDRVKDISFVEKPTISTNFDRAGKFKQNNIETHLDIATRLVNPNSTTLGQMKDDVVNVFKNLITEKPHLKDSSFKIKFEDVNGQERHATYKSQDEEFSLVQKKRLSSSLRQPRTSAPTINKGLCDRIFANIT</sequence>